<feature type="region of interest" description="Disordered" evidence="7">
    <location>
        <begin position="1"/>
        <end position="20"/>
    </location>
</feature>
<organism evidence="10 11">
    <name type="scientific">Arxiozyma heterogenica</name>
    <dbReference type="NCBI Taxonomy" id="278026"/>
    <lineage>
        <taxon>Eukaryota</taxon>
        <taxon>Fungi</taxon>
        <taxon>Dikarya</taxon>
        <taxon>Ascomycota</taxon>
        <taxon>Saccharomycotina</taxon>
        <taxon>Saccharomycetes</taxon>
        <taxon>Saccharomycetales</taxon>
        <taxon>Saccharomycetaceae</taxon>
        <taxon>Arxiozyma</taxon>
    </lineage>
</organism>
<feature type="coiled-coil region" evidence="6">
    <location>
        <begin position="377"/>
        <end position="418"/>
    </location>
</feature>
<dbReference type="Pfam" id="PF07540">
    <property type="entry name" value="NOC3p"/>
    <property type="match status" value="1"/>
</dbReference>
<dbReference type="InterPro" id="IPR016903">
    <property type="entry name" value="Nucleolar_cplx-assoc_3"/>
</dbReference>
<name>A0AAN7WTI5_9SACH</name>
<dbReference type="InterPro" id="IPR005612">
    <property type="entry name" value="CCAAT-binding_factor"/>
</dbReference>
<evidence type="ECO:0000256" key="1">
    <source>
        <dbReference type="ARBA" id="ARBA00004604"/>
    </source>
</evidence>
<dbReference type="GO" id="GO:0006270">
    <property type="term" value="P:DNA replication initiation"/>
    <property type="evidence" value="ECO:0007669"/>
    <property type="project" value="TreeGrafter"/>
</dbReference>
<comment type="similarity">
    <text evidence="2 5">Belongs to the CBF/MAK21 family.</text>
</comment>
<evidence type="ECO:0000313" key="10">
    <source>
        <dbReference type="EMBL" id="KAK5780808.1"/>
    </source>
</evidence>
<evidence type="ECO:0000259" key="8">
    <source>
        <dbReference type="Pfam" id="PF03914"/>
    </source>
</evidence>
<evidence type="ECO:0000256" key="6">
    <source>
        <dbReference type="SAM" id="Coils"/>
    </source>
</evidence>
<keyword evidence="4" id="KW-0539">Nucleus</keyword>
<accession>A0AAN7WTI5</accession>
<dbReference type="PANTHER" id="PTHR14428">
    <property type="entry name" value="NUCLEOLAR COMPLEX PROTEIN 3"/>
    <property type="match status" value="1"/>
</dbReference>
<dbReference type="AlphaFoldDB" id="A0AAN7WTI5"/>
<feature type="compositionally biased region" description="Acidic residues" evidence="7">
    <location>
        <begin position="108"/>
        <end position="141"/>
    </location>
</feature>
<dbReference type="Pfam" id="PF03914">
    <property type="entry name" value="CBF"/>
    <property type="match status" value="1"/>
</dbReference>
<dbReference type="Proteomes" id="UP001306508">
    <property type="component" value="Unassembled WGS sequence"/>
</dbReference>
<feature type="domain" description="CCAAT-binding factor" evidence="8">
    <location>
        <begin position="484"/>
        <end position="658"/>
    </location>
</feature>
<comment type="caution">
    <text evidence="10">The sequence shown here is derived from an EMBL/GenBank/DDBJ whole genome shotgun (WGS) entry which is preliminary data.</text>
</comment>
<reference evidence="11" key="1">
    <citation type="submission" date="2023-07" db="EMBL/GenBank/DDBJ databases">
        <title>A draft genome of Kazachstania heterogenica Y-27499.</title>
        <authorList>
            <person name="Donic C."/>
            <person name="Kralova J.S."/>
            <person name="Fidel L."/>
            <person name="Ben-Dor S."/>
            <person name="Jung S."/>
        </authorList>
    </citation>
    <scope>NUCLEOTIDE SEQUENCE [LARGE SCALE GENOMIC DNA]</scope>
    <source>
        <strain evidence="11">Y27499</strain>
    </source>
</reference>
<keyword evidence="3 6" id="KW-0175">Coiled coil</keyword>
<evidence type="ECO:0000256" key="4">
    <source>
        <dbReference type="ARBA" id="ARBA00023242"/>
    </source>
</evidence>
<dbReference type="SUPFAM" id="SSF48371">
    <property type="entry name" value="ARM repeat"/>
    <property type="match status" value="1"/>
</dbReference>
<dbReference type="EMBL" id="JAWIZZ010000040">
    <property type="protein sequence ID" value="KAK5780808.1"/>
    <property type="molecule type" value="Genomic_DNA"/>
</dbReference>
<evidence type="ECO:0000256" key="3">
    <source>
        <dbReference type="ARBA" id="ARBA00023054"/>
    </source>
</evidence>
<dbReference type="GO" id="GO:0042254">
    <property type="term" value="P:ribosome biogenesis"/>
    <property type="evidence" value="ECO:0007669"/>
    <property type="project" value="UniProtKB-KW"/>
</dbReference>
<comment type="subcellular location">
    <subcellularLocation>
        <location evidence="1 5">Nucleus</location>
        <location evidence="1 5">Nucleolus</location>
    </subcellularLocation>
</comment>
<evidence type="ECO:0000256" key="5">
    <source>
        <dbReference type="PIRNR" id="PIRNR028977"/>
    </source>
</evidence>
<sequence length="674" mass="76961">MAKNKRLQESIKKRTAEKRKHEDILLESGSFKDIGELSAEITDTSYSGTRKKRRSSWDSEEQEYELKPRKLQNEEEDMVDSLPIKIDGKVARNLVKRQKKTQDNNKENDEESFSSESDISDTEEQNIDHDDEKDENEPDTEETIVALKEEIAELVEKVMEDPEEHYASLTRLVKMAHSKNPNTCKFAMLALVPVFNSVIPGYRIRPLTELEKKEKVSKDVARLRNFEQNLVVNYKNYVGLLGKLAKIPNNSTPIKVALGNLAMNAVNTLIPNVSHFNFRSDLLAILIRRVCKPSISSDPTAIQSIKTIETLFTGDDEGTISVEVIRIFCKVVKVRNYNIEESVLNTLLSLDVLHDYDPNSKEETDNYKPMKLKKKNRIHLSKKERKARKEMKEIEEEMRKAELAVSAEERERNQAEILKAILTLYLNVLKSGNTRLIGSVLEGLSKFGNMANFDLLGDFLEVMKEIIYEAELDNLSSEEVRKVLLCIVTAFSLISNNTHMKVNIDLSKFVDALYSLLRYVALDADIELSYKSLRLADPLNIEIVKPSVNVSTKAELLLKALDHVFFRSKSGTRERASAFTKRLYMCMMHTPEKTTIALLRFIDKLMNKYPEIGGLYSTEDRITNGKFNMETDSISKSNPDAATLWENHLLSKHYCPGVINGIRALSKRSKEYSS</sequence>
<dbReference type="GO" id="GO:0005730">
    <property type="term" value="C:nucleolus"/>
    <property type="evidence" value="ECO:0007669"/>
    <property type="project" value="UniProtKB-SubCell"/>
</dbReference>
<evidence type="ECO:0000256" key="7">
    <source>
        <dbReference type="SAM" id="MobiDB-lite"/>
    </source>
</evidence>
<protein>
    <recommendedName>
        <fullName evidence="5">Nucleolar complex-associated protein 3</fullName>
    </recommendedName>
</protein>
<evidence type="ECO:0000256" key="2">
    <source>
        <dbReference type="ARBA" id="ARBA00007797"/>
    </source>
</evidence>
<feature type="compositionally biased region" description="Basic and acidic residues" evidence="7">
    <location>
        <begin position="64"/>
        <end position="73"/>
    </location>
</feature>
<dbReference type="PIRSF" id="PIRSF028977">
    <property type="entry name" value="Nucleolar_complex_p3"/>
    <property type="match status" value="1"/>
</dbReference>
<feature type="domain" description="Nucleolar complex-associated protein 3 N-terminal" evidence="9">
    <location>
        <begin position="147"/>
        <end position="237"/>
    </location>
</feature>
<dbReference type="GO" id="GO:0003682">
    <property type="term" value="F:chromatin binding"/>
    <property type="evidence" value="ECO:0007669"/>
    <property type="project" value="TreeGrafter"/>
</dbReference>
<evidence type="ECO:0000259" key="9">
    <source>
        <dbReference type="Pfam" id="PF07540"/>
    </source>
</evidence>
<gene>
    <name evidence="10" type="ORF">RI543_001933</name>
</gene>
<dbReference type="InterPro" id="IPR011501">
    <property type="entry name" value="Noc3_N"/>
</dbReference>
<keyword evidence="11" id="KW-1185">Reference proteome</keyword>
<proteinExistence type="inferred from homology"/>
<dbReference type="PANTHER" id="PTHR14428:SF5">
    <property type="entry name" value="NUCLEOLAR COMPLEX PROTEIN 3 HOMOLOG"/>
    <property type="match status" value="1"/>
</dbReference>
<keyword evidence="5" id="KW-0690">Ribosome biogenesis</keyword>
<comment type="function">
    <text evidence="5">Required for synthesis of 60S ribosomal subunits and the transport of pre-ribosomes from the nucleoplasm to the cytoplasm.</text>
</comment>
<feature type="region of interest" description="Disordered" evidence="7">
    <location>
        <begin position="30"/>
        <end position="141"/>
    </location>
</feature>
<evidence type="ECO:0000313" key="11">
    <source>
        <dbReference type="Proteomes" id="UP001306508"/>
    </source>
</evidence>
<dbReference type="InterPro" id="IPR016024">
    <property type="entry name" value="ARM-type_fold"/>
</dbReference>